<comment type="caution">
    <text evidence="3">The sequence shown here is derived from an EMBL/GenBank/DDBJ whole genome shotgun (WGS) entry which is preliminary data.</text>
</comment>
<dbReference type="RefSeq" id="WP_137262083.1">
    <property type="nucleotide sequence ID" value="NZ_SZQL01000009.1"/>
</dbReference>
<keyword evidence="4" id="KW-1185">Reference proteome</keyword>
<reference evidence="3 4" key="1">
    <citation type="submission" date="2019-05" db="EMBL/GenBank/DDBJ databases">
        <title>Panacibacter sp. strain 17mud1-8 Genome sequencing and assembly.</title>
        <authorList>
            <person name="Chhetri G."/>
        </authorList>
    </citation>
    <scope>NUCLEOTIDE SEQUENCE [LARGE SCALE GENOMIC DNA]</scope>
    <source>
        <strain evidence="3 4">17mud1-8</strain>
    </source>
</reference>
<dbReference type="InterPro" id="IPR050194">
    <property type="entry name" value="Glycosyltransferase_grp1"/>
</dbReference>
<feature type="domain" description="Glycosyl transferase family 1" evidence="1">
    <location>
        <begin position="205"/>
        <end position="353"/>
    </location>
</feature>
<sequence length="395" mass="45033">MKNFRIVMLTAQFMPEANGGAEQQCFKLSQQLQQYGCSITILTSRINKKVPAYEEMEGIKVIRLLSYGPPQLLSFKYLHASFIWFNKCVRWLKQHKNEYDLIHMHQAKFNAFTGLYACKLLRKRSIVKIGNSGYGFDLLTLKRKAFIGKMLHRYVVQHIDIAIAISRDIQQELLAEKIPAHKIIFLPNGVEVKITQLFSPAGKMQYRKQLNLPLERKIFLFAGRLEKQKDILGLIDSFAGNNPIENNYFLLLLGDGEMRKEVEKRINEKGLNEVISLKGYQKNVWPFLLAADFFVLSTKAEGLSNALLEAMSVGLIPISNEVSGSKDLITPGTNGFLAQVGSNESMRQAIKSAGNLTPQLVECYRINAFNTIREQYEMGFITKKYLELYNQMLTA</sequence>
<dbReference type="OrthoDB" id="596635at2"/>
<dbReference type="Proteomes" id="UP000305848">
    <property type="component" value="Unassembled WGS sequence"/>
</dbReference>
<keyword evidence="3" id="KW-0808">Transferase</keyword>
<protein>
    <submittedName>
        <fullName evidence="3">Glycosyltransferase</fullName>
    </submittedName>
</protein>
<evidence type="ECO:0000259" key="1">
    <source>
        <dbReference type="Pfam" id="PF00534"/>
    </source>
</evidence>
<dbReference type="Pfam" id="PF13439">
    <property type="entry name" value="Glyco_transf_4"/>
    <property type="match status" value="1"/>
</dbReference>
<proteinExistence type="predicted"/>
<evidence type="ECO:0000313" key="3">
    <source>
        <dbReference type="EMBL" id="TKK67980.1"/>
    </source>
</evidence>
<dbReference type="CDD" id="cd03811">
    <property type="entry name" value="GT4_GT28_WabH-like"/>
    <property type="match status" value="1"/>
</dbReference>
<dbReference type="Gene3D" id="3.40.50.2000">
    <property type="entry name" value="Glycogen Phosphorylase B"/>
    <property type="match status" value="2"/>
</dbReference>
<dbReference type="SUPFAM" id="SSF53756">
    <property type="entry name" value="UDP-Glycosyltransferase/glycogen phosphorylase"/>
    <property type="match status" value="1"/>
</dbReference>
<name>A0A4U3KZL7_9BACT</name>
<dbReference type="InterPro" id="IPR001296">
    <property type="entry name" value="Glyco_trans_1"/>
</dbReference>
<dbReference type="InterPro" id="IPR028098">
    <property type="entry name" value="Glyco_trans_4-like_N"/>
</dbReference>
<accession>A0A4U3KZL7</accession>
<dbReference type="Pfam" id="PF00534">
    <property type="entry name" value="Glycos_transf_1"/>
    <property type="match status" value="1"/>
</dbReference>
<evidence type="ECO:0000313" key="4">
    <source>
        <dbReference type="Proteomes" id="UP000305848"/>
    </source>
</evidence>
<dbReference type="GO" id="GO:0016757">
    <property type="term" value="F:glycosyltransferase activity"/>
    <property type="evidence" value="ECO:0007669"/>
    <property type="project" value="InterPro"/>
</dbReference>
<dbReference type="EMBL" id="SZQL01000009">
    <property type="protein sequence ID" value="TKK67980.1"/>
    <property type="molecule type" value="Genomic_DNA"/>
</dbReference>
<dbReference type="AlphaFoldDB" id="A0A4U3KZL7"/>
<dbReference type="PANTHER" id="PTHR45947">
    <property type="entry name" value="SULFOQUINOVOSYL TRANSFERASE SQD2"/>
    <property type="match status" value="1"/>
</dbReference>
<gene>
    <name evidence="3" type="ORF">FC093_12245</name>
</gene>
<organism evidence="3 4">
    <name type="scientific">Ilyomonas limi</name>
    <dbReference type="NCBI Taxonomy" id="2575867"/>
    <lineage>
        <taxon>Bacteria</taxon>
        <taxon>Pseudomonadati</taxon>
        <taxon>Bacteroidota</taxon>
        <taxon>Chitinophagia</taxon>
        <taxon>Chitinophagales</taxon>
        <taxon>Chitinophagaceae</taxon>
        <taxon>Ilyomonas</taxon>
    </lineage>
</organism>
<feature type="domain" description="Glycosyltransferase subfamily 4-like N-terminal" evidence="2">
    <location>
        <begin position="19"/>
        <end position="192"/>
    </location>
</feature>
<evidence type="ECO:0000259" key="2">
    <source>
        <dbReference type="Pfam" id="PF13439"/>
    </source>
</evidence>
<dbReference type="PANTHER" id="PTHR45947:SF3">
    <property type="entry name" value="SULFOQUINOVOSYL TRANSFERASE SQD2"/>
    <property type="match status" value="1"/>
</dbReference>